<dbReference type="KEGG" id="sla:SERLADRAFT_418307"/>
<dbReference type="EMBL" id="GL945443">
    <property type="protein sequence ID" value="EGO19451.1"/>
    <property type="molecule type" value="Genomic_DNA"/>
</dbReference>
<name>F8PB11_SERL9</name>
<keyword evidence="1" id="KW-0472">Membrane</keyword>
<dbReference type="Pfam" id="PF20151">
    <property type="entry name" value="DUF6533"/>
    <property type="match status" value="1"/>
</dbReference>
<dbReference type="RefSeq" id="XP_007323584.1">
    <property type="nucleotide sequence ID" value="XM_007323522.1"/>
</dbReference>
<dbReference type="GeneID" id="18813688"/>
<feature type="domain" description="DUF6533" evidence="2">
    <location>
        <begin position="67"/>
        <end position="112"/>
    </location>
</feature>
<feature type="transmembrane region" description="Helical" evidence="1">
    <location>
        <begin position="154"/>
        <end position="174"/>
    </location>
</feature>
<dbReference type="AlphaFoldDB" id="F8PB11"/>
<reference evidence="3" key="1">
    <citation type="submission" date="2011-04" db="EMBL/GenBank/DDBJ databases">
        <title>Evolution of plant cell wall degrading machinery underlies the functional diversity of forest fungi.</title>
        <authorList>
            <consortium name="US DOE Joint Genome Institute (JGI-PGF)"/>
            <person name="Eastwood D.C."/>
            <person name="Floudas D."/>
            <person name="Binder M."/>
            <person name="Majcherczyk A."/>
            <person name="Schneider P."/>
            <person name="Aerts A."/>
            <person name="Asiegbu F.O."/>
            <person name="Baker S.E."/>
            <person name="Barry K."/>
            <person name="Bendiksby M."/>
            <person name="Blumentritt M."/>
            <person name="Coutinho P.M."/>
            <person name="Cullen D."/>
            <person name="Cullen D."/>
            <person name="Gathman A."/>
            <person name="Goodell B."/>
            <person name="Henrissat B."/>
            <person name="Ihrmark K."/>
            <person name="Kauserud H."/>
            <person name="Kohler A."/>
            <person name="LaButti K."/>
            <person name="Lapidus A."/>
            <person name="Lavin J.L."/>
            <person name="Lee Y.-H."/>
            <person name="Lindquist E."/>
            <person name="Lilly W."/>
            <person name="Lucas S."/>
            <person name="Morin E."/>
            <person name="Murat C."/>
            <person name="Oguiza J.A."/>
            <person name="Park J."/>
            <person name="Pisabarro A.G."/>
            <person name="Riley R."/>
            <person name="Rosling A."/>
            <person name="Salamov A."/>
            <person name="Schmidt O."/>
            <person name="Schmutz J."/>
            <person name="Skrede I."/>
            <person name="Stenlid J."/>
            <person name="Wiebenga A."/>
            <person name="Xie X."/>
            <person name="Kues U."/>
            <person name="Hibbett D.S."/>
            <person name="Hoffmeister D."/>
            <person name="Hogberg N."/>
            <person name="Martin F."/>
            <person name="Grigoriev I.V."/>
            <person name="Watkinson S.C."/>
        </authorList>
    </citation>
    <scope>NUCLEOTIDE SEQUENCE</scope>
    <source>
        <strain evidence="3">S7.9</strain>
    </source>
</reference>
<gene>
    <name evidence="3" type="ORF">SERLADRAFT_418307</name>
</gene>
<accession>F8PB11</accession>
<dbReference type="Proteomes" id="UP000008064">
    <property type="component" value="Unassembled WGS sequence"/>
</dbReference>
<protein>
    <recommendedName>
        <fullName evidence="2">DUF6533 domain-containing protein</fullName>
    </recommendedName>
</protein>
<keyword evidence="1" id="KW-1133">Transmembrane helix</keyword>
<feature type="transmembrane region" description="Helical" evidence="1">
    <location>
        <begin position="274"/>
        <end position="295"/>
    </location>
</feature>
<evidence type="ECO:0000313" key="3">
    <source>
        <dbReference type="EMBL" id="EGO19451.1"/>
    </source>
</evidence>
<dbReference type="HOGENOM" id="CLU_072393_0_0_1"/>
<organism>
    <name type="scientific">Serpula lacrymans var. lacrymans (strain S7.9)</name>
    <name type="common">Dry rot fungus</name>
    <dbReference type="NCBI Taxonomy" id="578457"/>
    <lineage>
        <taxon>Eukaryota</taxon>
        <taxon>Fungi</taxon>
        <taxon>Dikarya</taxon>
        <taxon>Basidiomycota</taxon>
        <taxon>Agaricomycotina</taxon>
        <taxon>Agaricomycetes</taxon>
        <taxon>Agaricomycetidae</taxon>
        <taxon>Boletales</taxon>
        <taxon>Coniophorineae</taxon>
        <taxon>Serpulaceae</taxon>
        <taxon>Serpula</taxon>
    </lineage>
</organism>
<feature type="transmembrane region" description="Helical" evidence="1">
    <location>
        <begin position="211"/>
        <end position="232"/>
    </location>
</feature>
<evidence type="ECO:0000259" key="2">
    <source>
        <dbReference type="Pfam" id="PF20151"/>
    </source>
</evidence>
<proteinExistence type="predicted"/>
<keyword evidence="1" id="KW-0812">Transmembrane</keyword>
<dbReference type="OrthoDB" id="3251775at2759"/>
<sequence>MEYYSLRPTSPLFAECPNGVEAPAFQRVNTDYRIGVYKSWTAAAMHGWVVDPSTVQTAAIAVETVRYSSVAAFVLFVYEWLLLLDDEVMLIHSSPWSLVKVAYLVCRYYPMLDYPFVLWAWVADHTTSTCQHIIRPLYISLFPLQVSAQGQRKFTLVILSIAYGALMVLVLWFICIGFDPTASHLFVGNTGCYGDDPYSVAAHGRSIRTGLVFLFMCTLDIGVIFLVLWHAYKARSLQGQLGRIFVYQSVVYFALVCSINLLTAAFYLAPNEALNGYGFPFALILSDAFACRMILHLRRQASPTESVQLEEQSRVVREAFQQQRTITDILSV</sequence>
<evidence type="ECO:0000256" key="1">
    <source>
        <dbReference type="SAM" id="Phobius"/>
    </source>
</evidence>
<feature type="transmembrane region" description="Helical" evidence="1">
    <location>
        <begin position="244"/>
        <end position="268"/>
    </location>
</feature>
<dbReference type="InterPro" id="IPR045340">
    <property type="entry name" value="DUF6533"/>
</dbReference>